<sequence length="157" mass="17904">MSSPDERAMSADLAKPSFKLAALEGRWRLVEMSWPYVFIAVTALDGQEYELRFNCAGYPERAPTAGLWNISKNTQLSFDMWPQGRGGRLSSVFRTDWKNGSALYLPCDRTSFEGHENWRQEMPSKIWNPKIGINQYLELVHELLNCADYAPPVRTAA</sequence>
<evidence type="ECO:0008006" key="3">
    <source>
        <dbReference type="Google" id="ProtNLM"/>
    </source>
</evidence>
<organism evidence="1 2">
    <name type="scientific">Roseovarius pelagicus</name>
    <dbReference type="NCBI Taxonomy" id="2980108"/>
    <lineage>
        <taxon>Bacteria</taxon>
        <taxon>Pseudomonadati</taxon>
        <taxon>Pseudomonadota</taxon>
        <taxon>Alphaproteobacteria</taxon>
        <taxon>Rhodobacterales</taxon>
        <taxon>Roseobacteraceae</taxon>
        <taxon>Roseovarius</taxon>
    </lineage>
</organism>
<dbReference type="RefSeq" id="WP_263049261.1">
    <property type="nucleotide sequence ID" value="NZ_CP106739.1"/>
</dbReference>
<protein>
    <recommendedName>
        <fullName evidence="3">Lipocalin-like domain-containing protein</fullName>
    </recommendedName>
</protein>
<evidence type="ECO:0000313" key="2">
    <source>
        <dbReference type="Proteomes" id="UP001064087"/>
    </source>
</evidence>
<keyword evidence="2" id="KW-1185">Reference proteome</keyword>
<name>A0ABY6DJ54_9RHOB</name>
<geneLocation type="plasmid" evidence="1 2">
    <name>unnamed3</name>
</geneLocation>
<accession>A0ABY6DJ54</accession>
<reference evidence="1" key="1">
    <citation type="submission" date="2022-10" db="EMBL/GenBank/DDBJ databases">
        <title>Roseovarius pelagicus sp. nov., isolated from Arctic seawater.</title>
        <authorList>
            <person name="Hong Y.W."/>
            <person name="Hwang C.Y."/>
        </authorList>
    </citation>
    <scope>NUCLEOTIDE SEQUENCE</scope>
    <source>
        <strain evidence="1">HL-MP18</strain>
        <plasmid evidence="1">unnamed3</plasmid>
    </source>
</reference>
<dbReference type="Proteomes" id="UP001064087">
    <property type="component" value="Plasmid unnamed3"/>
</dbReference>
<evidence type="ECO:0000313" key="1">
    <source>
        <dbReference type="EMBL" id="UXX85293.1"/>
    </source>
</evidence>
<dbReference type="EMBL" id="CP106739">
    <property type="protein sequence ID" value="UXX85293.1"/>
    <property type="molecule type" value="Genomic_DNA"/>
</dbReference>
<dbReference type="InterPro" id="IPR056082">
    <property type="entry name" value="BilB-like"/>
</dbReference>
<proteinExistence type="predicted"/>
<keyword evidence="1" id="KW-0614">Plasmid</keyword>
<dbReference type="Pfam" id="PF24702">
    <property type="entry name" value="DUF7665"/>
    <property type="match status" value="1"/>
</dbReference>
<gene>
    <name evidence="1" type="ORF">N7U68_20870</name>
</gene>